<dbReference type="Pfam" id="PF07690">
    <property type="entry name" value="MFS_1"/>
    <property type="match status" value="1"/>
</dbReference>
<dbReference type="GO" id="GO:0022857">
    <property type="term" value="F:transmembrane transporter activity"/>
    <property type="evidence" value="ECO:0007669"/>
    <property type="project" value="InterPro"/>
</dbReference>
<gene>
    <name evidence="8" type="ORF">BU23DRAFT_600790</name>
</gene>
<dbReference type="PANTHER" id="PTHR42718">
    <property type="entry name" value="MAJOR FACILITATOR SUPERFAMILY MULTIDRUG TRANSPORTER MFSC"/>
    <property type="match status" value="1"/>
</dbReference>
<keyword evidence="9" id="KW-1185">Reference proteome</keyword>
<feature type="transmembrane region" description="Helical" evidence="6">
    <location>
        <begin position="195"/>
        <end position="212"/>
    </location>
</feature>
<dbReference type="GO" id="GO:0016020">
    <property type="term" value="C:membrane"/>
    <property type="evidence" value="ECO:0007669"/>
    <property type="project" value="UniProtKB-SubCell"/>
</dbReference>
<dbReference type="Proteomes" id="UP000800036">
    <property type="component" value="Unassembled WGS sequence"/>
</dbReference>
<evidence type="ECO:0000256" key="1">
    <source>
        <dbReference type="ARBA" id="ARBA00004141"/>
    </source>
</evidence>
<feature type="transmembrane region" description="Helical" evidence="6">
    <location>
        <begin position="452"/>
        <end position="474"/>
    </location>
</feature>
<reference evidence="8" key="1">
    <citation type="journal article" date="2020" name="Stud. Mycol.">
        <title>101 Dothideomycetes genomes: a test case for predicting lifestyles and emergence of pathogens.</title>
        <authorList>
            <person name="Haridas S."/>
            <person name="Albert R."/>
            <person name="Binder M."/>
            <person name="Bloem J."/>
            <person name="Labutti K."/>
            <person name="Salamov A."/>
            <person name="Andreopoulos B."/>
            <person name="Baker S."/>
            <person name="Barry K."/>
            <person name="Bills G."/>
            <person name="Bluhm B."/>
            <person name="Cannon C."/>
            <person name="Castanera R."/>
            <person name="Culley D."/>
            <person name="Daum C."/>
            <person name="Ezra D."/>
            <person name="Gonzalez J."/>
            <person name="Henrissat B."/>
            <person name="Kuo A."/>
            <person name="Liang C."/>
            <person name="Lipzen A."/>
            <person name="Lutzoni F."/>
            <person name="Magnuson J."/>
            <person name="Mondo S."/>
            <person name="Nolan M."/>
            <person name="Ohm R."/>
            <person name="Pangilinan J."/>
            <person name="Park H.-J."/>
            <person name="Ramirez L."/>
            <person name="Alfaro M."/>
            <person name="Sun H."/>
            <person name="Tritt A."/>
            <person name="Yoshinaga Y."/>
            <person name="Zwiers L.-H."/>
            <person name="Turgeon B."/>
            <person name="Goodwin S."/>
            <person name="Spatafora J."/>
            <person name="Crous P."/>
            <person name="Grigoriev I."/>
        </authorList>
    </citation>
    <scope>NUCLEOTIDE SEQUENCE</scope>
    <source>
        <strain evidence="8">CBS 107.79</strain>
    </source>
</reference>
<evidence type="ECO:0000313" key="9">
    <source>
        <dbReference type="Proteomes" id="UP000800036"/>
    </source>
</evidence>
<evidence type="ECO:0000256" key="5">
    <source>
        <dbReference type="SAM" id="MobiDB-lite"/>
    </source>
</evidence>
<dbReference type="InterPro" id="IPR011701">
    <property type="entry name" value="MFS"/>
</dbReference>
<dbReference type="InterPro" id="IPR036259">
    <property type="entry name" value="MFS_trans_sf"/>
</dbReference>
<accession>A0A6A5V6P2</accession>
<evidence type="ECO:0000313" key="8">
    <source>
        <dbReference type="EMBL" id="KAF1970666.1"/>
    </source>
</evidence>
<dbReference type="InterPro" id="IPR020846">
    <property type="entry name" value="MFS_dom"/>
</dbReference>
<keyword evidence="4 6" id="KW-0472">Membrane</keyword>
<evidence type="ECO:0000256" key="2">
    <source>
        <dbReference type="ARBA" id="ARBA00022692"/>
    </source>
</evidence>
<feature type="compositionally biased region" description="Low complexity" evidence="5">
    <location>
        <begin position="1"/>
        <end position="26"/>
    </location>
</feature>
<dbReference type="PROSITE" id="PS50850">
    <property type="entry name" value="MFS"/>
    <property type="match status" value="1"/>
</dbReference>
<feature type="transmembrane region" description="Helical" evidence="6">
    <location>
        <begin position="396"/>
        <end position="420"/>
    </location>
</feature>
<feature type="transmembrane region" description="Helical" evidence="6">
    <location>
        <begin position="224"/>
        <end position="245"/>
    </location>
</feature>
<evidence type="ECO:0000256" key="3">
    <source>
        <dbReference type="ARBA" id="ARBA00022989"/>
    </source>
</evidence>
<feature type="transmembrane region" description="Helical" evidence="6">
    <location>
        <begin position="363"/>
        <end position="384"/>
    </location>
</feature>
<dbReference type="PANTHER" id="PTHR42718:SF1">
    <property type="entry name" value="LOW AFFINITY AMMONIUM TRANSPORTER"/>
    <property type="match status" value="1"/>
</dbReference>
<dbReference type="EMBL" id="ML976699">
    <property type="protein sequence ID" value="KAF1970666.1"/>
    <property type="molecule type" value="Genomic_DNA"/>
</dbReference>
<evidence type="ECO:0000256" key="6">
    <source>
        <dbReference type="SAM" id="Phobius"/>
    </source>
</evidence>
<evidence type="ECO:0000259" key="7">
    <source>
        <dbReference type="PROSITE" id="PS50850"/>
    </source>
</evidence>
<dbReference type="SUPFAM" id="SSF103473">
    <property type="entry name" value="MFS general substrate transporter"/>
    <property type="match status" value="1"/>
</dbReference>
<name>A0A6A5V6P2_9PLEO</name>
<feature type="transmembrane region" description="Helical" evidence="6">
    <location>
        <begin position="296"/>
        <end position="313"/>
    </location>
</feature>
<feature type="region of interest" description="Disordered" evidence="5">
    <location>
        <begin position="1"/>
        <end position="34"/>
    </location>
</feature>
<dbReference type="AlphaFoldDB" id="A0A6A5V6P2"/>
<protein>
    <submittedName>
        <fullName evidence="8">MFS general substrate transporter</fullName>
    </submittedName>
</protein>
<feature type="transmembrane region" description="Helical" evidence="6">
    <location>
        <begin position="319"/>
        <end position="343"/>
    </location>
</feature>
<keyword evidence="3 6" id="KW-1133">Transmembrane helix</keyword>
<keyword evidence="2 6" id="KW-0812">Transmembrane</keyword>
<feature type="domain" description="Major facilitator superfamily (MFS) profile" evidence="7">
    <location>
        <begin position="97"/>
        <end position="569"/>
    </location>
</feature>
<sequence>MNQSEPTLTDLPSSSTSRTDSRSSSEAWNSECHDHPSIPQHVHYMARELRFSEFDKDSFSSGYVKEKEDSSTTEFYQPNINSSGSSPIQAEPLSSPIHIHTCTAQFLSLSALNQTVAPVLILAKSFGVEDYRNLSWFSASYSMSVGTFILPTGRLGDMYGHKRIYLIDWLWFSIWSLITGFSYTSNHIMFSVCRALQGIGPALLVPNAVALIGRTLPVGKQRMIGFACFGACDPLGATAGAVFSALIAERGWWPCMFWVLAAVCLIVMGLAYIILPAEETAPVPATVKANLPKFDYWGFITGVSGLVLINTALNQASLVLWTTLYVSFLLGAGVLLMIAFLLVELHATIDPLIPIRGLGKEAVFALTCIVTGWASHGIWVYYLYHFLEHLRGYSALLTLAQTSPVAVAGVLFAFSTVWLTQRCGVNCVMFIAMTLFMFGALLLATMPLDQTYWAQTFVSVIIMPGAIGLSYPAANVLMSASLPKEKQGIAASLVSTLVNYSISCGLGCVGSARRFSLRSRLVQRGLSCYAALRALEGHGMRQKLTSVPGGQAGLKCSQSLCSFAEHRSN</sequence>
<feature type="transmembrane region" description="Helical" evidence="6">
    <location>
        <begin position="251"/>
        <end position="275"/>
    </location>
</feature>
<dbReference type="Gene3D" id="1.20.1250.20">
    <property type="entry name" value="MFS general substrate transporter like domains"/>
    <property type="match status" value="2"/>
</dbReference>
<comment type="subcellular location">
    <subcellularLocation>
        <location evidence="1">Membrane</location>
        <topology evidence="1">Multi-pass membrane protein</topology>
    </subcellularLocation>
</comment>
<feature type="transmembrane region" description="Helical" evidence="6">
    <location>
        <begin position="427"/>
        <end position="446"/>
    </location>
</feature>
<proteinExistence type="predicted"/>
<dbReference type="OrthoDB" id="2428527at2759"/>
<organism evidence="8 9">
    <name type="scientific">Bimuria novae-zelandiae CBS 107.79</name>
    <dbReference type="NCBI Taxonomy" id="1447943"/>
    <lineage>
        <taxon>Eukaryota</taxon>
        <taxon>Fungi</taxon>
        <taxon>Dikarya</taxon>
        <taxon>Ascomycota</taxon>
        <taxon>Pezizomycotina</taxon>
        <taxon>Dothideomycetes</taxon>
        <taxon>Pleosporomycetidae</taxon>
        <taxon>Pleosporales</taxon>
        <taxon>Massarineae</taxon>
        <taxon>Didymosphaeriaceae</taxon>
        <taxon>Bimuria</taxon>
    </lineage>
</organism>
<evidence type="ECO:0000256" key="4">
    <source>
        <dbReference type="ARBA" id="ARBA00023136"/>
    </source>
</evidence>
<feature type="transmembrane region" description="Helical" evidence="6">
    <location>
        <begin position="164"/>
        <end position="183"/>
    </location>
</feature>